<organism evidence="2 3">
    <name type="scientific">Stenotrophomonas maltophilia</name>
    <name type="common">Pseudomonas maltophilia</name>
    <name type="synonym">Xanthomonas maltophilia</name>
    <dbReference type="NCBI Taxonomy" id="40324"/>
    <lineage>
        <taxon>Bacteria</taxon>
        <taxon>Pseudomonadati</taxon>
        <taxon>Pseudomonadota</taxon>
        <taxon>Gammaproteobacteria</taxon>
        <taxon>Lysobacterales</taxon>
        <taxon>Lysobacteraceae</taxon>
        <taxon>Stenotrophomonas</taxon>
        <taxon>Stenotrophomonas maltophilia group</taxon>
    </lineage>
</organism>
<reference evidence="3" key="1">
    <citation type="journal article" date="2020" name="MBio">
        <title>Horizontal gene transfer to a defensive symbiont with a reduced genome amongst a multipartite beetle microbiome.</title>
        <authorList>
            <person name="Waterworth S.C."/>
            <person name="Florez L.V."/>
            <person name="Rees E.R."/>
            <person name="Hertweck C."/>
            <person name="Kaltenpoth M."/>
            <person name="Kwan J.C."/>
        </authorList>
    </citation>
    <scope>NUCLEOTIDE SEQUENCE [LARGE SCALE GENOMIC DNA]</scope>
</reference>
<feature type="signal peptide" evidence="1">
    <location>
        <begin position="1"/>
        <end position="20"/>
    </location>
</feature>
<dbReference type="EMBL" id="WNDS01000004">
    <property type="protein sequence ID" value="KAF1014015.1"/>
    <property type="molecule type" value="Genomic_DNA"/>
</dbReference>
<evidence type="ECO:0008006" key="4">
    <source>
        <dbReference type="Google" id="ProtNLM"/>
    </source>
</evidence>
<dbReference type="AlphaFoldDB" id="A0A7V8FEN6"/>
<gene>
    <name evidence="2" type="ORF">GAK31_03038</name>
</gene>
<feature type="chain" id="PRO_5031547327" description="Outer membrane protein beta-barrel domain-containing protein" evidence="1">
    <location>
        <begin position="21"/>
        <end position="185"/>
    </location>
</feature>
<proteinExistence type="predicted"/>
<keyword evidence="1" id="KW-0732">Signal</keyword>
<comment type="caution">
    <text evidence="2">The sequence shown here is derived from an EMBL/GenBank/DDBJ whole genome shotgun (WGS) entry which is preliminary data.</text>
</comment>
<accession>A0A7V8FEN6</accession>
<evidence type="ECO:0000313" key="3">
    <source>
        <dbReference type="Proteomes" id="UP000487117"/>
    </source>
</evidence>
<protein>
    <recommendedName>
        <fullName evidence="4">Outer membrane protein beta-barrel domain-containing protein</fullName>
    </recommendedName>
</protein>
<evidence type="ECO:0000313" key="2">
    <source>
        <dbReference type="EMBL" id="KAF1014015.1"/>
    </source>
</evidence>
<dbReference type="Proteomes" id="UP000487117">
    <property type="component" value="Unassembled WGS sequence"/>
</dbReference>
<sequence>MRTSFLLAALLAAAPLSATAAEGLSYTYAEAGWTQLKINDSDINDPKGNGGYLRGSFGIADNVNVFGGWSTVSKSYRFNGARLKYELNQPELGIGYHMGMSDRVDFTSDIAWLRLNHELKLSVPGFGSARDKNHVNAGRVTVGLRGKPSPRTEAWVKAGYIDGSDMDGEWTGTLGGQINFTRTWA</sequence>
<name>A0A7V8FEN6_STEMA</name>
<evidence type="ECO:0000256" key="1">
    <source>
        <dbReference type="SAM" id="SignalP"/>
    </source>
</evidence>